<reference evidence="4 5" key="1">
    <citation type="submission" date="2020-02" db="EMBL/GenBank/DDBJ databases">
        <authorList>
            <person name="Ma Q."/>
            <person name="Huang Y."/>
            <person name="Song X."/>
            <person name="Pei D."/>
        </authorList>
    </citation>
    <scope>NUCLEOTIDE SEQUENCE [LARGE SCALE GENOMIC DNA]</scope>
    <source>
        <strain evidence="4">Sxm20200214</strain>
        <tissue evidence="4">Leaf</tissue>
    </source>
</reference>
<feature type="transmembrane region" description="Helical" evidence="2">
    <location>
        <begin position="131"/>
        <end position="153"/>
    </location>
</feature>
<evidence type="ECO:0000256" key="1">
    <source>
        <dbReference type="SAM" id="Coils"/>
    </source>
</evidence>
<dbReference type="EMBL" id="JAAMPC010001604">
    <property type="protein sequence ID" value="KAG2239119.1"/>
    <property type="molecule type" value="Genomic_DNA"/>
</dbReference>
<dbReference type="InterPro" id="IPR057222">
    <property type="entry name" value="DUF7900"/>
</dbReference>
<name>A0A8X7NS94_BRACI</name>
<feature type="domain" description="DUF7900" evidence="3">
    <location>
        <begin position="64"/>
        <end position="102"/>
    </location>
</feature>
<comment type="caution">
    <text evidence="4">The sequence shown here is derived from an EMBL/GenBank/DDBJ whole genome shotgun (WGS) entry which is preliminary data.</text>
</comment>
<keyword evidence="1" id="KW-0175">Coiled coil</keyword>
<keyword evidence="5" id="KW-1185">Reference proteome</keyword>
<evidence type="ECO:0000259" key="3">
    <source>
        <dbReference type="Pfam" id="PF25464"/>
    </source>
</evidence>
<evidence type="ECO:0000313" key="5">
    <source>
        <dbReference type="Proteomes" id="UP000886595"/>
    </source>
</evidence>
<accession>A0A8X7NS94</accession>
<proteinExistence type="predicted"/>
<dbReference type="Proteomes" id="UP000886595">
    <property type="component" value="Unassembled WGS sequence"/>
</dbReference>
<dbReference type="AlphaFoldDB" id="A0A8X7NS94"/>
<dbReference type="PANTHER" id="PTHR33248">
    <property type="entry name" value="ZINC ION-BINDING PROTEIN"/>
    <property type="match status" value="1"/>
</dbReference>
<keyword evidence="2" id="KW-1133">Transmembrane helix</keyword>
<gene>
    <name evidence="4" type="ORF">Bca52824_089979</name>
</gene>
<feature type="coiled-coil region" evidence="1">
    <location>
        <begin position="69"/>
        <end position="103"/>
    </location>
</feature>
<organism evidence="4 5">
    <name type="scientific">Brassica carinata</name>
    <name type="common">Ethiopian mustard</name>
    <name type="synonym">Abyssinian cabbage</name>
    <dbReference type="NCBI Taxonomy" id="52824"/>
    <lineage>
        <taxon>Eukaryota</taxon>
        <taxon>Viridiplantae</taxon>
        <taxon>Streptophyta</taxon>
        <taxon>Embryophyta</taxon>
        <taxon>Tracheophyta</taxon>
        <taxon>Spermatophyta</taxon>
        <taxon>Magnoliopsida</taxon>
        <taxon>eudicotyledons</taxon>
        <taxon>Gunneridae</taxon>
        <taxon>Pentapetalae</taxon>
        <taxon>rosids</taxon>
        <taxon>malvids</taxon>
        <taxon>Brassicales</taxon>
        <taxon>Brassicaceae</taxon>
        <taxon>Brassiceae</taxon>
        <taxon>Brassica</taxon>
    </lineage>
</organism>
<keyword evidence="2" id="KW-0472">Membrane</keyword>
<evidence type="ECO:0000313" key="4">
    <source>
        <dbReference type="EMBL" id="KAG2239119.1"/>
    </source>
</evidence>
<dbReference type="OrthoDB" id="595554at2759"/>
<protein>
    <recommendedName>
        <fullName evidence="3">DUF7900 domain-containing protein</fullName>
    </recommendedName>
</protein>
<sequence length="155" mass="17359">MSSSYVSSAGSSGHTPSTRGPLCHCAQPTVLCISWSDDNPGRRFYKCDAHGFVVWYDKAPSCLWQKQSLIEARDKIRVLTQDIKALRDALIQANSELSALQLSRSSVPESDLVTSIENLFKRHNYESDKRFRRVVVSSWGGFVLAAAVMVYMIKK</sequence>
<dbReference type="Pfam" id="PF25464">
    <property type="entry name" value="DUF7900"/>
    <property type="match status" value="1"/>
</dbReference>
<evidence type="ECO:0000256" key="2">
    <source>
        <dbReference type="SAM" id="Phobius"/>
    </source>
</evidence>
<keyword evidence="2" id="KW-0812">Transmembrane</keyword>